<dbReference type="Proteomes" id="UP000051017">
    <property type="component" value="Unassembled WGS sequence"/>
</dbReference>
<dbReference type="GO" id="GO:0046872">
    <property type="term" value="F:metal ion binding"/>
    <property type="evidence" value="ECO:0007669"/>
    <property type="project" value="InterPro"/>
</dbReference>
<evidence type="ECO:0000313" key="2">
    <source>
        <dbReference type="EMBL" id="KRO49224.1"/>
    </source>
</evidence>
<reference evidence="2 3" key="1">
    <citation type="submission" date="2015-10" db="EMBL/GenBank/DDBJ databases">
        <title>Metagenome-Assembled Genomes uncover a global brackish microbiome.</title>
        <authorList>
            <person name="Hugerth L.W."/>
            <person name="Larsson J."/>
            <person name="Alneberg J."/>
            <person name="Lindh M.V."/>
            <person name="Legrand C."/>
            <person name="Pinhassi J."/>
            <person name="Andersson A.F."/>
        </authorList>
    </citation>
    <scope>NUCLEOTIDE SEQUENCE [LARGE SCALE GENOMIC DNA]</scope>
    <source>
        <strain evidence="2">BACL6 MAG-120924-bin43</strain>
    </source>
</reference>
<dbReference type="InterPro" id="IPR017517">
    <property type="entry name" value="Maleyloyr_isom"/>
</dbReference>
<comment type="caution">
    <text evidence="2">The sequence shown here is derived from an EMBL/GenBank/DDBJ whole genome shotgun (WGS) entry which is preliminary data.</text>
</comment>
<sequence length="226" mass="24872">MVDLSRILNAQVVGCAASHQRLLQVLDGLTDEQCRQPSMLAGWSRGHVLSHLANNAYSHVRMFAAANRGEETEQYEGGKPTRDAQIESWSGLSAHELVGHVRASIYALEGAWASATPTTWTGFGIKSHAGGGRVAITDLMLMRWCESEVHLADLNLADLNPGYSFDNWDATFVRFELDRQLMIWNSRKSMGMTVLPDAAAKLSPNHRLAWLLGRLAVDGLPVVDAY</sequence>
<evidence type="ECO:0000313" key="3">
    <source>
        <dbReference type="Proteomes" id="UP000051017"/>
    </source>
</evidence>
<proteinExistence type="predicted"/>
<dbReference type="InterPro" id="IPR024344">
    <property type="entry name" value="MDMPI_metal-binding"/>
</dbReference>
<dbReference type="InterPro" id="IPR034660">
    <property type="entry name" value="DinB/YfiT-like"/>
</dbReference>
<dbReference type="Gene3D" id="1.20.120.450">
    <property type="entry name" value="dinb family like domain"/>
    <property type="match status" value="1"/>
</dbReference>
<dbReference type="Pfam" id="PF11716">
    <property type="entry name" value="MDMPI_N"/>
    <property type="match status" value="1"/>
</dbReference>
<name>A0A0R2QFY2_9ACTN</name>
<dbReference type="SUPFAM" id="SSF109854">
    <property type="entry name" value="DinB/YfiT-like putative metalloenzymes"/>
    <property type="match status" value="1"/>
</dbReference>
<dbReference type="NCBIfam" id="TIGR03083">
    <property type="entry name" value="maleylpyruvate isomerase family mycothiol-dependent enzyme"/>
    <property type="match status" value="1"/>
</dbReference>
<dbReference type="EMBL" id="LIBJ01000029">
    <property type="protein sequence ID" value="KRO49224.1"/>
    <property type="molecule type" value="Genomic_DNA"/>
</dbReference>
<gene>
    <name evidence="2" type="ORF">ABR75_00555</name>
</gene>
<dbReference type="AlphaFoldDB" id="A0A0R2QFY2"/>
<feature type="domain" description="Mycothiol-dependent maleylpyruvate isomerase metal-binding" evidence="1">
    <location>
        <begin position="16"/>
        <end position="154"/>
    </location>
</feature>
<evidence type="ECO:0000259" key="1">
    <source>
        <dbReference type="Pfam" id="PF11716"/>
    </source>
</evidence>
<accession>A0A0R2QFY2</accession>
<organism evidence="2 3">
    <name type="scientific">Acidimicrobiia bacterium BACL6 MAG-120924-bin43</name>
    <dbReference type="NCBI Taxonomy" id="1655583"/>
    <lineage>
        <taxon>Bacteria</taxon>
        <taxon>Bacillati</taxon>
        <taxon>Actinomycetota</taxon>
        <taxon>Acidimicrobiia</taxon>
        <taxon>acIV cluster</taxon>
    </lineage>
</organism>
<protein>
    <recommendedName>
        <fullName evidence="1">Mycothiol-dependent maleylpyruvate isomerase metal-binding domain-containing protein</fullName>
    </recommendedName>
</protein>